<feature type="chain" id="PRO_5036291016" description="Outer membrane lipoprotein carrier protein LolA" evidence="5">
    <location>
        <begin position="21"/>
        <end position="218"/>
    </location>
</feature>
<proteinExistence type="predicted"/>
<dbReference type="OrthoDB" id="6165143at2"/>
<reference evidence="6 8" key="1">
    <citation type="submission" date="2014-09" db="EMBL/GenBank/DDBJ databases">
        <title>Xanthomonadaceae 3.5X direct submission.</title>
        <authorList>
            <person name="Fang T."/>
            <person name="Wang H."/>
        </authorList>
    </citation>
    <scope>NUCLEOTIDE SEQUENCE [LARGE SCALE GENOMIC DNA]</scope>
    <source>
        <strain evidence="6 8">3.5X</strain>
    </source>
</reference>
<comment type="subunit">
    <text evidence="1">Monomer.</text>
</comment>
<dbReference type="CDD" id="cd16325">
    <property type="entry name" value="LolA"/>
    <property type="match status" value="1"/>
</dbReference>
<keyword evidence="8" id="KW-1185">Reference proteome</keyword>
<sequence length="218" mass="23584">MTLRGLLGLMLALASATTWARGPETTVAKDDALAPITRLAQPPPTQVAFAEARFSALLSRPLVVSGQLSWEGGDRLQRHVDMPYVETTRIVDGEVSMHRAGRGTRHFSLDRAPPLKALLDSLVAVLSGDRARLSKAFTPRLDQEGDGQGWTLTLKPKSPQLARSLSHIRLDGDRQGLRCMLITEANGTLSVDLLGPLAARMPAQPTRANLTALCRHAD</sequence>
<evidence type="ECO:0008006" key="10">
    <source>
        <dbReference type="Google" id="ProtNLM"/>
    </source>
</evidence>
<dbReference type="InterPro" id="IPR029046">
    <property type="entry name" value="LolA/LolB/LppX"/>
</dbReference>
<evidence type="ECO:0000256" key="3">
    <source>
        <dbReference type="ARBA" id="ARBA00022729"/>
    </source>
</evidence>
<dbReference type="STRING" id="1543381.LF63_0114340"/>
<dbReference type="Proteomes" id="UP000560000">
    <property type="component" value="Unassembled WGS sequence"/>
</dbReference>
<name>A0A099CSR4_9GAMM</name>
<accession>A0A099CSR4</accession>
<keyword evidence="2" id="KW-0813">Transport</keyword>
<reference evidence="7 9" key="2">
    <citation type="submission" date="2020-08" db="EMBL/GenBank/DDBJ databases">
        <title>Genomic Encyclopedia of Type Strains, Phase IV (KMG-IV): sequencing the most valuable type-strain genomes for metagenomic binning, comparative biology and taxonomic classification.</title>
        <authorList>
            <person name="Goeker M."/>
        </authorList>
    </citation>
    <scope>NUCLEOTIDE SEQUENCE [LARGE SCALE GENOMIC DNA]</scope>
    <source>
        <strain evidence="7 9">DSM 107085</strain>
    </source>
</reference>
<dbReference type="Proteomes" id="UP000029708">
    <property type="component" value="Unassembled WGS sequence"/>
</dbReference>
<dbReference type="EMBL" id="JACHET010000001">
    <property type="protein sequence ID" value="MBB6185036.1"/>
    <property type="molecule type" value="Genomic_DNA"/>
</dbReference>
<keyword evidence="4" id="KW-0653">Protein transport</keyword>
<protein>
    <recommendedName>
        <fullName evidence="10">Outer membrane lipoprotein carrier protein LolA</fullName>
    </recommendedName>
</protein>
<evidence type="ECO:0000256" key="1">
    <source>
        <dbReference type="ARBA" id="ARBA00011245"/>
    </source>
</evidence>
<evidence type="ECO:0000256" key="5">
    <source>
        <dbReference type="SAM" id="SignalP"/>
    </source>
</evidence>
<dbReference type="AlphaFoldDB" id="A0A099CSR4"/>
<dbReference type="Pfam" id="PF19574">
    <property type="entry name" value="LolA_3"/>
    <property type="match status" value="1"/>
</dbReference>
<evidence type="ECO:0000313" key="9">
    <source>
        <dbReference type="Proteomes" id="UP000560000"/>
    </source>
</evidence>
<dbReference type="RefSeq" id="WP_043104243.1">
    <property type="nucleotide sequence ID" value="NZ_JACHET010000001.1"/>
</dbReference>
<dbReference type="EMBL" id="JROI01000016">
    <property type="protein sequence ID" value="KGI76731.1"/>
    <property type="molecule type" value="Genomic_DNA"/>
</dbReference>
<feature type="signal peptide" evidence="5">
    <location>
        <begin position="1"/>
        <end position="20"/>
    </location>
</feature>
<evidence type="ECO:0000313" key="6">
    <source>
        <dbReference type="EMBL" id="KGI76731.1"/>
    </source>
</evidence>
<gene>
    <name evidence="7" type="ORF">HNQ86_002381</name>
    <name evidence="6" type="ORF">LF63_0114340</name>
</gene>
<dbReference type="Gene3D" id="2.50.20.10">
    <property type="entry name" value="Lipoprotein localisation LolA/LolB/LppX"/>
    <property type="match status" value="1"/>
</dbReference>
<dbReference type="HOGENOM" id="CLU_091014_0_1_6"/>
<evidence type="ECO:0000313" key="8">
    <source>
        <dbReference type="Proteomes" id="UP000029708"/>
    </source>
</evidence>
<evidence type="ECO:0000256" key="2">
    <source>
        <dbReference type="ARBA" id="ARBA00022448"/>
    </source>
</evidence>
<dbReference type="InterPro" id="IPR004564">
    <property type="entry name" value="OM_lipoprot_carrier_LolA-like"/>
</dbReference>
<evidence type="ECO:0000313" key="7">
    <source>
        <dbReference type="EMBL" id="MBB6185036.1"/>
    </source>
</evidence>
<comment type="caution">
    <text evidence="6">The sequence shown here is derived from an EMBL/GenBank/DDBJ whole genome shotgun (WGS) entry which is preliminary data.</text>
</comment>
<keyword evidence="3 5" id="KW-0732">Signal</keyword>
<dbReference type="GO" id="GO:0015031">
    <property type="term" value="P:protein transport"/>
    <property type="evidence" value="ECO:0007669"/>
    <property type="project" value="UniProtKB-KW"/>
</dbReference>
<evidence type="ECO:0000256" key="4">
    <source>
        <dbReference type="ARBA" id="ARBA00022927"/>
    </source>
</evidence>
<dbReference type="SUPFAM" id="SSF89392">
    <property type="entry name" value="Prokaryotic lipoproteins and lipoprotein localization factors"/>
    <property type="match status" value="1"/>
</dbReference>
<organism evidence="6 8">
    <name type="scientific">Oleiagrimonas soli</name>
    <dbReference type="NCBI Taxonomy" id="1543381"/>
    <lineage>
        <taxon>Bacteria</taxon>
        <taxon>Pseudomonadati</taxon>
        <taxon>Pseudomonadota</taxon>
        <taxon>Gammaproteobacteria</taxon>
        <taxon>Lysobacterales</taxon>
        <taxon>Rhodanobacteraceae</taxon>
        <taxon>Oleiagrimonas</taxon>
    </lineage>
</organism>